<dbReference type="SUPFAM" id="SSF51735">
    <property type="entry name" value="NAD(P)-binding Rossmann-fold domains"/>
    <property type="match status" value="1"/>
</dbReference>
<evidence type="ECO:0000256" key="2">
    <source>
        <dbReference type="ARBA" id="ARBA00023002"/>
    </source>
</evidence>
<protein>
    <recommendedName>
        <fullName evidence="4">DUF6697 domain-containing protein</fullName>
    </recommendedName>
</protein>
<organism evidence="5 6">
    <name type="scientific">Tetrapyrgos nigripes</name>
    <dbReference type="NCBI Taxonomy" id="182062"/>
    <lineage>
        <taxon>Eukaryota</taxon>
        <taxon>Fungi</taxon>
        <taxon>Dikarya</taxon>
        <taxon>Basidiomycota</taxon>
        <taxon>Agaricomycotina</taxon>
        <taxon>Agaricomycetes</taxon>
        <taxon>Agaricomycetidae</taxon>
        <taxon>Agaricales</taxon>
        <taxon>Marasmiineae</taxon>
        <taxon>Marasmiaceae</taxon>
        <taxon>Tetrapyrgos</taxon>
    </lineage>
</organism>
<dbReference type="OrthoDB" id="1274115at2759"/>
<dbReference type="PRINTS" id="PR00080">
    <property type="entry name" value="SDRFAMILY"/>
</dbReference>
<dbReference type="CDD" id="cd05374">
    <property type="entry name" value="17beta-HSD-like_SDR_c"/>
    <property type="match status" value="1"/>
</dbReference>
<evidence type="ECO:0000313" key="6">
    <source>
        <dbReference type="Proteomes" id="UP000559256"/>
    </source>
</evidence>
<feature type="domain" description="DUF6697" evidence="4">
    <location>
        <begin position="501"/>
        <end position="731"/>
    </location>
</feature>
<dbReference type="PANTHER" id="PTHR43976">
    <property type="entry name" value="SHORT CHAIN DEHYDROGENASE"/>
    <property type="match status" value="1"/>
</dbReference>
<dbReference type="InterPro" id="IPR046520">
    <property type="entry name" value="DUF6697"/>
</dbReference>
<reference evidence="5 6" key="1">
    <citation type="journal article" date="2020" name="ISME J.">
        <title>Uncovering the hidden diversity of litter-decomposition mechanisms in mushroom-forming fungi.</title>
        <authorList>
            <person name="Floudas D."/>
            <person name="Bentzer J."/>
            <person name="Ahren D."/>
            <person name="Johansson T."/>
            <person name="Persson P."/>
            <person name="Tunlid A."/>
        </authorList>
    </citation>
    <scope>NUCLEOTIDE SEQUENCE [LARGE SCALE GENOMIC DNA]</scope>
    <source>
        <strain evidence="5 6">CBS 291.85</strain>
    </source>
</reference>
<dbReference type="InterPro" id="IPR036291">
    <property type="entry name" value="NAD(P)-bd_dom_sf"/>
</dbReference>
<dbReference type="InterPro" id="IPR051911">
    <property type="entry name" value="SDR_oxidoreductase"/>
</dbReference>
<feature type="region of interest" description="Disordered" evidence="3">
    <location>
        <begin position="60"/>
        <end position="85"/>
    </location>
</feature>
<accession>A0A8H5LL35</accession>
<dbReference type="Pfam" id="PF20411">
    <property type="entry name" value="DUF6697"/>
    <property type="match status" value="1"/>
</dbReference>
<comment type="caution">
    <text evidence="5">The sequence shown here is derived from an EMBL/GenBank/DDBJ whole genome shotgun (WGS) entry which is preliminary data.</text>
</comment>
<dbReference type="PANTHER" id="PTHR43976:SF16">
    <property type="entry name" value="SHORT-CHAIN DEHYDROGENASE_REDUCTASE FAMILY PROTEIN"/>
    <property type="match status" value="1"/>
</dbReference>
<dbReference type="AlphaFoldDB" id="A0A8H5LL35"/>
<comment type="similarity">
    <text evidence="1">Belongs to the short-chain dehydrogenases/reductases (SDR) family.</text>
</comment>
<keyword evidence="6" id="KW-1185">Reference proteome</keyword>
<keyword evidence="2" id="KW-0560">Oxidoreductase</keyword>
<evidence type="ECO:0000256" key="1">
    <source>
        <dbReference type="ARBA" id="ARBA00006484"/>
    </source>
</evidence>
<dbReference type="Gene3D" id="3.40.50.720">
    <property type="entry name" value="NAD(P)-binding Rossmann-like Domain"/>
    <property type="match status" value="1"/>
</dbReference>
<evidence type="ECO:0000313" key="5">
    <source>
        <dbReference type="EMBL" id="KAF5361192.1"/>
    </source>
</evidence>
<dbReference type="InterPro" id="IPR002347">
    <property type="entry name" value="SDR_fam"/>
</dbReference>
<dbReference type="Pfam" id="PF00106">
    <property type="entry name" value="adh_short"/>
    <property type="match status" value="1"/>
</dbReference>
<sequence>MHKEIDRLKKERDADFEELCNVKRELAEERARFAEEKTRLARELIEERVQNDILKRQMKDWKAASELEARPSQELEEDEKKVTEAPIQLRYPPVSVNEQFRVGEVLKALRAQVTMGNSAGEIQRSHSESPRTSLSAFATPDSDSNYTSHENPSKRRKIVSESGSQCSTQSTPEPNLPDLPRPEAPAPKPTRLPSIYRDTPFYERPGYVPTRLPTPRTQSPIPSPFDEPRMRMDTGSVGGVNEQEYPESVELSLLPTPVSMWGSWPADDVGIGLQADMSNGLAEPSTSEFKPEIPAASTWTDIQACSSASFDQVGSRVSKINQLQSAPSEVTETQPVPPEASTSVTHLRLSQVQRMVSLIEAEVQVTQPWPYASEDSSSTPAPEPQLGPSSGVLTRSRASRTASKQARGATSIKEASASASASASTGTRKSTLTPKPKTRARAGAQAPKKGSGSRTTEAQARTVSPPPDDSQNVWKTAVQEIYKTIPSVIVGNSAFDTDFHVSRNWMWIQYGANENTLVAEIPASKNPHSPSALPSDRYILFPNHEPNPNLPLGPGEPGIILTKRDDFLGHSAISIFVKYSILVASGKSRRVVWRYMGEYKPKLLRLMSAEEFACLPKKTQTSWAKAIASSNWSCFVSILVRVHARRYSRHPSSSSSSTDSAEIADEDLDLEKSRKRVTAHTCKDRKADLYKTVGLRLQDIIDDFRSGKEALDIVILECKEYDEYFARDLKDKWEGPGSGSSSNVQPSVDVADNDNPDSADGYNSGNESDMTEYDYDDPSFDFLFFIDLYPKMSESMSGQQPLVWLITGTSSGFGKRFVISALRRGDFVIATSRTMQSIENLPSQIQDHLKLPLGRPNDTELDGVDLDSSLSARLNLMELDVNWDTEAIHAAVKKALSIHGRVDVLVNNAGYAYKNLVEDVGSNEFKTQFQTNFFGLIDVTNAVLPQMRQRRSGTIIMMGSRSSWTAELAGTALYAASKAAVRVYTETLATELAPFSIRCLIIEPGAFRTEGIHSVRPYTPPQFSQPNGVNSDPRPEYAPVRERIDQFYKNIDGKQKGDPVKAVELIVDVVRGEGKAKQAMMAREEEGLGLGWPLYLILGKDAQDGVREKCQKMLDVVEEWEDLIGSLEFD</sequence>
<dbReference type="Proteomes" id="UP000559256">
    <property type="component" value="Unassembled WGS sequence"/>
</dbReference>
<name>A0A8H5LL35_9AGAR</name>
<dbReference type="EMBL" id="JAACJM010000042">
    <property type="protein sequence ID" value="KAF5361192.1"/>
    <property type="molecule type" value="Genomic_DNA"/>
</dbReference>
<gene>
    <name evidence="5" type="ORF">D9758_009020</name>
</gene>
<evidence type="ECO:0000256" key="3">
    <source>
        <dbReference type="SAM" id="MobiDB-lite"/>
    </source>
</evidence>
<feature type="compositionally biased region" description="Polar residues" evidence="3">
    <location>
        <begin position="161"/>
        <end position="173"/>
    </location>
</feature>
<feature type="compositionally biased region" description="Pro residues" evidence="3">
    <location>
        <begin position="174"/>
        <end position="190"/>
    </location>
</feature>
<feature type="region of interest" description="Disordered" evidence="3">
    <location>
        <begin position="370"/>
        <end position="472"/>
    </location>
</feature>
<dbReference type="PRINTS" id="PR00081">
    <property type="entry name" value="GDHRDH"/>
</dbReference>
<dbReference type="GO" id="GO:0016491">
    <property type="term" value="F:oxidoreductase activity"/>
    <property type="evidence" value="ECO:0007669"/>
    <property type="project" value="UniProtKB-KW"/>
</dbReference>
<feature type="compositionally biased region" description="Polar residues" evidence="3">
    <location>
        <begin position="130"/>
        <end position="150"/>
    </location>
</feature>
<feature type="compositionally biased region" description="Polar residues" evidence="3">
    <location>
        <begin position="452"/>
        <end position="462"/>
    </location>
</feature>
<feature type="region of interest" description="Disordered" evidence="3">
    <location>
        <begin position="734"/>
        <end position="770"/>
    </location>
</feature>
<evidence type="ECO:0000259" key="4">
    <source>
        <dbReference type="Pfam" id="PF20411"/>
    </source>
</evidence>
<feature type="compositionally biased region" description="Low complexity" evidence="3">
    <location>
        <begin position="415"/>
        <end position="424"/>
    </location>
</feature>
<feature type="region of interest" description="Disordered" evidence="3">
    <location>
        <begin position="117"/>
        <end position="230"/>
    </location>
</feature>
<feature type="compositionally biased region" description="Basic and acidic residues" evidence="3">
    <location>
        <begin position="60"/>
        <end position="83"/>
    </location>
</feature>
<proteinExistence type="inferred from homology"/>